<name>A0A175JT78_ENTHI</name>
<organism evidence="1 2">
    <name type="scientific">Entamoeba histolytica</name>
    <dbReference type="NCBI Taxonomy" id="5759"/>
    <lineage>
        <taxon>Eukaryota</taxon>
        <taxon>Amoebozoa</taxon>
        <taxon>Evosea</taxon>
        <taxon>Archamoebae</taxon>
        <taxon>Mastigamoebida</taxon>
        <taxon>Entamoebidae</taxon>
        <taxon>Entamoeba</taxon>
    </lineage>
</organism>
<dbReference type="Proteomes" id="UP000078387">
    <property type="component" value="Unassembled WGS sequence"/>
</dbReference>
<dbReference type="EMBL" id="BDEQ01000001">
    <property type="protein sequence ID" value="GAT96877.1"/>
    <property type="molecule type" value="Genomic_DNA"/>
</dbReference>
<reference evidence="1 2" key="1">
    <citation type="submission" date="2016-05" db="EMBL/GenBank/DDBJ databases">
        <title>First whole genome sequencing of Entamoeba histolytica HM1:IMSS-clone-6.</title>
        <authorList>
            <person name="Mukherjee Avik.K."/>
            <person name="Izumyama S."/>
            <person name="Nakada-Tsukui K."/>
            <person name="Nozaki T."/>
        </authorList>
    </citation>
    <scope>NUCLEOTIDE SEQUENCE [LARGE SCALE GENOMIC DNA]</scope>
    <source>
        <strain evidence="1 2">HM1:IMSS clone 6</strain>
    </source>
</reference>
<comment type="caution">
    <text evidence="1">The sequence shown here is derived from an EMBL/GenBank/DDBJ whole genome shotgun (WGS) entry which is preliminary data.</text>
</comment>
<dbReference type="VEuPathDB" id="AmoebaDB:EHI8A_014460"/>
<accession>A0A175JT78</accession>
<proteinExistence type="predicted"/>
<dbReference type="VEuPathDB" id="AmoebaDB:EHI_181280"/>
<gene>
    <name evidence="1" type="ORF">CL6EHI_181280</name>
</gene>
<sequence>MKNDIKIMTIFLEKNQMKSYGPRLFRQKENVFVESEEEKRKQQIVFEYENIIKNIPTSQVELSDMVFEEESIDTESSEKQIYQYNQTEFIIEKNISQIQDKENDYYSCVLEEKPPTKREEKQNQQVVVNQDKISICYPTISASNRRKMNNKLPSLLITNEIQDTSYYFISNRETPPLISLLALAEGLVFVVPRWVYVSRKAGVIKSIKGFEIKKFEKEPTKFGVKRNFLKDKLVYVQPNKDSVIIKKIVKACAGYNVNYSSISDLAIGISQNTLSLKWLRMCIIKNCFIQPSLEDYNN</sequence>
<evidence type="ECO:0000313" key="1">
    <source>
        <dbReference type="EMBL" id="GAT96877.1"/>
    </source>
</evidence>
<dbReference type="VEuPathDB" id="AmoebaDB:EHI7A_021070"/>
<dbReference type="VEuPathDB" id="AmoebaDB:KM1_026290"/>
<dbReference type="AlphaFoldDB" id="A0A175JT78"/>
<evidence type="ECO:0000313" key="2">
    <source>
        <dbReference type="Proteomes" id="UP000078387"/>
    </source>
</evidence>
<protein>
    <recommendedName>
        <fullName evidence="3">BRCT domain-containing protein</fullName>
    </recommendedName>
</protein>
<evidence type="ECO:0008006" key="3">
    <source>
        <dbReference type="Google" id="ProtNLM"/>
    </source>
</evidence>
<dbReference type="VEuPathDB" id="AmoebaDB:EHI5A_026330"/>